<dbReference type="InterPro" id="IPR001633">
    <property type="entry name" value="EAL_dom"/>
</dbReference>
<protein>
    <submittedName>
        <fullName evidence="2">EAL domain-containing protein (Putative c-di-GMP-specific phosphodiesterase class I)</fullName>
    </submittedName>
</protein>
<dbReference type="PANTHER" id="PTHR33121">
    <property type="entry name" value="CYCLIC DI-GMP PHOSPHODIESTERASE PDEF"/>
    <property type="match status" value="1"/>
</dbReference>
<accession>A0A3M0C7P2</accession>
<reference evidence="2 3" key="1">
    <citation type="submission" date="2018-10" db="EMBL/GenBank/DDBJ databases">
        <title>Genomic Encyclopedia of Archaeal and Bacterial Type Strains, Phase II (KMG-II): from individual species to whole genera.</title>
        <authorList>
            <person name="Goeker M."/>
        </authorList>
    </citation>
    <scope>NUCLEOTIDE SEQUENCE [LARGE SCALE GENOMIC DNA]</scope>
    <source>
        <strain evidence="2 3">DSM 25217</strain>
    </source>
</reference>
<proteinExistence type="predicted"/>
<dbReference type="SUPFAM" id="SSF55073">
    <property type="entry name" value="Nucleotide cyclase"/>
    <property type="match status" value="1"/>
</dbReference>
<evidence type="ECO:0000259" key="1">
    <source>
        <dbReference type="PROSITE" id="PS50883"/>
    </source>
</evidence>
<feature type="domain" description="EAL" evidence="1">
    <location>
        <begin position="296"/>
        <end position="541"/>
    </location>
</feature>
<dbReference type="GO" id="GO:0071111">
    <property type="term" value="F:cyclic-guanylate-specific phosphodiesterase activity"/>
    <property type="evidence" value="ECO:0007669"/>
    <property type="project" value="InterPro"/>
</dbReference>
<dbReference type="InterPro" id="IPR029787">
    <property type="entry name" value="Nucleotide_cyclase"/>
</dbReference>
<gene>
    <name evidence="2" type="ORF">BXY39_3168</name>
</gene>
<dbReference type="CDD" id="cd01948">
    <property type="entry name" value="EAL"/>
    <property type="match status" value="1"/>
</dbReference>
<evidence type="ECO:0000313" key="3">
    <source>
        <dbReference type="Proteomes" id="UP000271227"/>
    </source>
</evidence>
<comment type="caution">
    <text evidence="2">The sequence shown here is derived from an EMBL/GenBank/DDBJ whole genome shotgun (WGS) entry which is preliminary data.</text>
</comment>
<dbReference type="InParanoid" id="A0A3M0C7P2"/>
<dbReference type="Proteomes" id="UP000271227">
    <property type="component" value="Unassembled WGS sequence"/>
</dbReference>
<dbReference type="InterPro" id="IPR035919">
    <property type="entry name" value="EAL_sf"/>
</dbReference>
<dbReference type="InterPro" id="IPR050706">
    <property type="entry name" value="Cyclic-di-GMP_PDE-like"/>
</dbReference>
<name>A0A3M0C7P2_9PROT</name>
<dbReference type="EMBL" id="REFR01000014">
    <property type="protein sequence ID" value="RMB02816.1"/>
    <property type="molecule type" value="Genomic_DNA"/>
</dbReference>
<organism evidence="2 3">
    <name type="scientific">Eilatimonas milleporae</name>
    <dbReference type="NCBI Taxonomy" id="911205"/>
    <lineage>
        <taxon>Bacteria</taxon>
        <taxon>Pseudomonadati</taxon>
        <taxon>Pseudomonadota</taxon>
        <taxon>Alphaproteobacteria</taxon>
        <taxon>Kordiimonadales</taxon>
        <taxon>Kordiimonadaceae</taxon>
        <taxon>Eilatimonas</taxon>
    </lineage>
</organism>
<evidence type="ECO:0000313" key="2">
    <source>
        <dbReference type="EMBL" id="RMB02816.1"/>
    </source>
</evidence>
<dbReference type="SUPFAM" id="SSF141868">
    <property type="entry name" value="EAL domain-like"/>
    <property type="match status" value="1"/>
</dbReference>
<dbReference type="PROSITE" id="PS50883">
    <property type="entry name" value="EAL"/>
    <property type="match status" value="1"/>
</dbReference>
<dbReference type="Pfam" id="PF00563">
    <property type="entry name" value="EAL"/>
    <property type="match status" value="1"/>
</dbReference>
<dbReference type="AlphaFoldDB" id="A0A3M0C7P2"/>
<dbReference type="Gene3D" id="3.20.20.450">
    <property type="entry name" value="EAL domain"/>
    <property type="match status" value="1"/>
</dbReference>
<sequence>MSTGLVDDLKKERERFVAFAFAAAEIFFEIDTDGKILFESGAVEWLGSGKAKTGSGSMVGELIFDQAHEDDRDILKALMLHLGHKGRIGPMPIRFMSGGRTVPLRLFALRMQDKENRTFLAMRAAPLSGGRPEDDSIDSETGLMKRDDFLEMAKNTMATSNYGNHLYMTVAEVDGLEEASTRHGPRYTRRLLRQIGANLKALSLEGTVAGRVSDRHFAFIHRAQKDGDHFETSVETLSDEVDLKTNTATVKTDIGGLDEDQVIRTLSYVLKQFVHDSQNCDFESISNAYEALAGETQRRVNGMRSIIDSGNFKIAFQPVVTIKGGDVHHYEVLSRFEDSFGDDTPADMIRFAENIGIIEEYDVALVHKTIDYVRKMKRLGEPLTVSVNMSGKTLDSGRYVDSLLGELKTASSMAHNIILELTETTAIENLEPVENILATIKKLGYSICLDDFGAGASGYQYLRVFNVDYVKIDGTYVRDMVKPDYKPTFLMSMIRLCRDLNVKTIGQHVETRFQADFLRSLGIDYAQGFFYGKPSFTPQKG</sequence>
<dbReference type="Gene3D" id="3.30.70.270">
    <property type="match status" value="1"/>
</dbReference>
<dbReference type="InterPro" id="IPR043128">
    <property type="entry name" value="Rev_trsase/Diguanyl_cyclase"/>
</dbReference>
<keyword evidence="3" id="KW-1185">Reference proteome</keyword>
<dbReference type="PANTHER" id="PTHR33121:SF79">
    <property type="entry name" value="CYCLIC DI-GMP PHOSPHODIESTERASE PDED-RELATED"/>
    <property type="match status" value="1"/>
</dbReference>
<dbReference type="SMART" id="SM00052">
    <property type="entry name" value="EAL"/>
    <property type="match status" value="1"/>
</dbReference>